<reference evidence="2" key="1">
    <citation type="journal article" date="2016" name="Sci. Rep.">
        <title>Molecular characterization of firefly nuptial gifts: a multi-omics approach sheds light on postcopulatory sexual selection.</title>
        <authorList>
            <person name="Al-Wathiqui N."/>
            <person name="Fallon T.R."/>
            <person name="South A."/>
            <person name="Weng J.K."/>
            <person name="Lewis S.M."/>
        </authorList>
    </citation>
    <scope>NUCLEOTIDE SEQUENCE</scope>
</reference>
<dbReference type="Pfam" id="PF00078">
    <property type="entry name" value="RVT_1"/>
    <property type="match status" value="1"/>
</dbReference>
<dbReference type="GO" id="GO:0071897">
    <property type="term" value="P:DNA biosynthetic process"/>
    <property type="evidence" value="ECO:0007669"/>
    <property type="project" value="UniProtKB-ARBA"/>
</dbReference>
<name>A0A1Y1LD06_PHOPY</name>
<dbReference type="CDD" id="cd01650">
    <property type="entry name" value="RT_nLTR_like"/>
    <property type="match status" value="1"/>
</dbReference>
<evidence type="ECO:0000313" key="2">
    <source>
        <dbReference type="EMBL" id="JAV68907.1"/>
    </source>
</evidence>
<dbReference type="AlphaFoldDB" id="A0A1Y1LD06"/>
<accession>A0A1Y1LD06</accession>
<dbReference type="PANTHER" id="PTHR19446">
    <property type="entry name" value="REVERSE TRANSCRIPTASES"/>
    <property type="match status" value="1"/>
</dbReference>
<dbReference type="SUPFAM" id="SSF56219">
    <property type="entry name" value="DNase I-like"/>
    <property type="match status" value="1"/>
</dbReference>
<dbReference type="InterPro" id="IPR000477">
    <property type="entry name" value="RT_dom"/>
</dbReference>
<proteinExistence type="predicted"/>
<dbReference type="SUPFAM" id="SSF56672">
    <property type="entry name" value="DNA/RNA polymerases"/>
    <property type="match status" value="1"/>
</dbReference>
<protein>
    <recommendedName>
        <fullName evidence="1">Reverse transcriptase domain-containing protein</fullName>
    </recommendedName>
</protein>
<feature type="domain" description="Reverse transcriptase" evidence="1">
    <location>
        <begin position="302"/>
        <end position="486"/>
    </location>
</feature>
<evidence type="ECO:0000259" key="1">
    <source>
        <dbReference type="PROSITE" id="PS50878"/>
    </source>
</evidence>
<organism evidence="2">
    <name type="scientific">Photinus pyralis</name>
    <name type="common">Common eastern firefly</name>
    <name type="synonym">Lampyris pyralis</name>
    <dbReference type="NCBI Taxonomy" id="7054"/>
    <lineage>
        <taxon>Eukaryota</taxon>
        <taxon>Metazoa</taxon>
        <taxon>Ecdysozoa</taxon>
        <taxon>Arthropoda</taxon>
        <taxon>Hexapoda</taxon>
        <taxon>Insecta</taxon>
        <taxon>Pterygota</taxon>
        <taxon>Neoptera</taxon>
        <taxon>Endopterygota</taxon>
        <taxon>Coleoptera</taxon>
        <taxon>Polyphaga</taxon>
        <taxon>Elateriformia</taxon>
        <taxon>Elateroidea</taxon>
        <taxon>Lampyridae</taxon>
        <taxon>Lampyrinae</taxon>
        <taxon>Photinus</taxon>
    </lineage>
</organism>
<dbReference type="EMBL" id="GEZM01063929">
    <property type="protein sequence ID" value="JAV68907.1"/>
    <property type="molecule type" value="Transcribed_RNA"/>
</dbReference>
<dbReference type="Gene3D" id="3.60.10.10">
    <property type="entry name" value="Endonuclease/exonuclease/phosphatase"/>
    <property type="match status" value="1"/>
</dbReference>
<dbReference type="InterPro" id="IPR036691">
    <property type="entry name" value="Endo/exonu/phosph_ase_sf"/>
</dbReference>
<sequence length="486" mass="56761">MSSSGGSVIDLVWVSTNTISLIKDFRIHENEIHSDHFPCSLSLTLNSVADKSGHHLTNNIIIPRKENYLRWNDNKRNAYVNISSMSYRISSLQDSQDVNELSQNLNLAINEVGKLLGLQHCSQTYRTIRGSNKPWFDTVCKNQKNEVRISYKLAKSHNFGQVYLQNFIKAKKQFKAICRKKKHDFNLLYRSRITNIMDSNTFWQTFKREKNRTRITSAPVIEIQRWVNFYKHFYSHIHSDLNFNMHDVLHPFLDRPITSWELNKALQHAPTGKAMGLDGISNEFLKNLSMNWHTYILRLFNRILDSEQIPYQWSKIKMIHLHKKGDISVTDNYRGIAIMNHIAKIFNYIIYNRISNFVEESQILPESQCGFRRGRDCQDNIFVLNAIIFNNIRLKKQRMYALFVDFKKAFDSIQHDLLWQKLSQTGISAKLIRLIKGFYSKATLQIEQEGRLSEVINITKGVLQGDVLSPLLFSLFTADMEAFLKN</sequence>
<dbReference type="PROSITE" id="PS50878">
    <property type="entry name" value="RT_POL"/>
    <property type="match status" value="1"/>
</dbReference>
<dbReference type="InterPro" id="IPR043502">
    <property type="entry name" value="DNA/RNA_pol_sf"/>
</dbReference>